<evidence type="ECO:0000256" key="2">
    <source>
        <dbReference type="SAM" id="Phobius"/>
    </source>
</evidence>
<dbReference type="STRING" id="229920.ADM99_10955"/>
<reference evidence="3 4" key="1">
    <citation type="submission" date="2015-07" db="EMBL/GenBank/DDBJ databases">
        <title>Genome sequence of Leptolinea tardivitalis DSM 16556.</title>
        <authorList>
            <person name="Hemp J."/>
            <person name="Ward L.M."/>
            <person name="Pace L.A."/>
            <person name="Fischer W.W."/>
        </authorList>
    </citation>
    <scope>NUCLEOTIDE SEQUENCE [LARGE SCALE GENOMIC DNA]</scope>
    <source>
        <strain evidence="3 4">YMTK-2</strain>
    </source>
</reference>
<gene>
    <name evidence="3" type="ORF">ADM99_10955</name>
</gene>
<keyword evidence="2" id="KW-1133">Transmembrane helix</keyword>
<evidence type="ECO:0000313" key="3">
    <source>
        <dbReference type="EMBL" id="KPL71912.1"/>
    </source>
</evidence>
<feature type="transmembrane region" description="Helical" evidence="2">
    <location>
        <begin position="12"/>
        <end position="35"/>
    </location>
</feature>
<protein>
    <submittedName>
        <fullName evidence="3">Uncharacterized protein</fullName>
    </submittedName>
</protein>
<dbReference type="Proteomes" id="UP000050430">
    <property type="component" value="Unassembled WGS sequence"/>
</dbReference>
<dbReference type="OrthoDB" id="155911at2"/>
<name>A0A0P6WZ08_9CHLR</name>
<dbReference type="EMBL" id="LGCK01000010">
    <property type="protein sequence ID" value="KPL71912.1"/>
    <property type="molecule type" value="Genomic_DNA"/>
</dbReference>
<keyword evidence="4" id="KW-1185">Reference proteome</keyword>
<dbReference type="AlphaFoldDB" id="A0A0P6WZ08"/>
<sequence length="383" mass="41610">MDKILERLKNPLYAGLAGFLAGLIVGLPILGWLVWPVQWTDAAPQHLRKDLQVDYLRMTIDSFKRNEDEGLLQKRWQDLGSAGQTALKALAADPGTSNPKEIEELALLVQAPVPAIKENTKTQPAETKGKAEAPKSSEATKPAANAEQPLLPEASKPAAASSSLKDKLPLLLGVMCTLTLIVAGLLVYLLLKRKKTTEGEEESEEAEGYTGSEMEYVAEESTGGSMTGASKKRASSDQEEPPVVQFMTTYMLGDDLYDDSFSIDAPTGEFLGECGVGISETIGVGDPKKVTAFEVWLFDKNDIQTVTKVLMSNHAFNDPNIRQRLLAKGEPQLVEPGKRILLETASLQMEARIVDASYGGGAMPTNSYFDRLTLELAVWPKNA</sequence>
<comment type="caution">
    <text evidence="3">The sequence shown here is derived from an EMBL/GenBank/DDBJ whole genome shotgun (WGS) entry which is preliminary data.</text>
</comment>
<keyword evidence="2" id="KW-0472">Membrane</keyword>
<organism evidence="3 4">
    <name type="scientific">Leptolinea tardivitalis</name>
    <dbReference type="NCBI Taxonomy" id="229920"/>
    <lineage>
        <taxon>Bacteria</taxon>
        <taxon>Bacillati</taxon>
        <taxon>Chloroflexota</taxon>
        <taxon>Anaerolineae</taxon>
        <taxon>Anaerolineales</taxon>
        <taxon>Anaerolineaceae</taxon>
        <taxon>Leptolinea</taxon>
    </lineage>
</organism>
<evidence type="ECO:0000256" key="1">
    <source>
        <dbReference type="SAM" id="MobiDB-lite"/>
    </source>
</evidence>
<accession>A0A0P6WZ08</accession>
<dbReference type="RefSeq" id="WP_062420586.1">
    <property type="nucleotide sequence ID" value="NZ_BBYA01000002.1"/>
</dbReference>
<keyword evidence="2" id="KW-0812">Transmembrane</keyword>
<feature type="region of interest" description="Disordered" evidence="1">
    <location>
        <begin position="196"/>
        <end position="240"/>
    </location>
</feature>
<feature type="transmembrane region" description="Helical" evidence="2">
    <location>
        <begin position="170"/>
        <end position="191"/>
    </location>
</feature>
<proteinExistence type="predicted"/>
<evidence type="ECO:0000313" key="4">
    <source>
        <dbReference type="Proteomes" id="UP000050430"/>
    </source>
</evidence>
<feature type="region of interest" description="Disordered" evidence="1">
    <location>
        <begin position="116"/>
        <end position="145"/>
    </location>
</feature>